<organism evidence="8 9">
    <name type="scientific">Lactuca sativa</name>
    <name type="common">Garden lettuce</name>
    <dbReference type="NCBI Taxonomy" id="4236"/>
    <lineage>
        <taxon>Eukaryota</taxon>
        <taxon>Viridiplantae</taxon>
        <taxon>Streptophyta</taxon>
        <taxon>Embryophyta</taxon>
        <taxon>Tracheophyta</taxon>
        <taxon>Spermatophyta</taxon>
        <taxon>Magnoliopsida</taxon>
        <taxon>eudicotyledons</taxon>
        <taxon>Gunneridae</taxon>
        <taxon>Pentapetalae</taxon>
        <taxon>asterids</taxon>
        <taxon>campanulids</taxon>
        <taxon>Asterales</taxon>
        <taxon>Asteraceae</taxon>
        <taxon>Cichorioideae</taxon>
        <taxon>Cichorieae</taxon>
        <taxon>Lactucinae</taxon>
        <taxon>Lactuca</taxon>
    </lineage>
</organism>
<dbReference type="InterPro" id="IPR036965">
    <property type="entry name" value="Terpene_synth_N_sf"/>
</dbReference>
<dbReference type="GO" id="GO:0046246">
    <property type="term" value="P:terpene biosynthetic process"/>
    <property type="evidence" value="ECO:0000318"/>
    <property type="project" value="GO_Central"/>
</dbReference>
<dbReference type="FunFam" id="1.10.600.10:FF:000007">
    <property type="entry name" value="Isoprene synthase, chloroplastic"/>
    <property type="match status" value="1"/>
</dbReference>
<dbReference type="Pfam" id="PF03936">
    <property type="entry name" value="Terpene_synth_C"/>
    <property type="match status" value="1"/>
</dbReference>
<dbReference type="SUPFAM" id="SSF48576">
    <property type="entry name" value="Terpenoid synthases"/>
    <property type="match status" value="1"/>
</dbReference>
<dbReference type="Proteomes" id="UP000235145">
    <property type="component" value="Unassembled WGS sequence"/>
</dbReference>
<comment type="catalytic activity">
    <reaction evidence="4">
        <text>(2E,6E)-farnesyl diphosphate = (+)-(R)-germacrene A + diphosphate</text>
        <dbReference type="Rhea" id="RHEA:12516"/>
        <dbReference type="ChEBI" id="CHEBI:33019"/>
        <dbReference type="ChEBI" id="CHEBI:41595"/>
        <dbReference type="ChEBI" id="CHEBI:175763"/>
        <dbReference type="EC" id="4.2.3.23"/>
    </reaction>
</comment>
<evidence type="ECO:0000313" key="9">
    <source>
        <dbReference type="Proteomes" id="UP000235145"/>
    </source>
</evidence>
<dbReference type="SFLD" id="SFLDS00005">
    <property type="entry name" value="Isoprenoid_Synthase_Type_I"/>
    <property type="match status" value="1"/>
</dbReference>
<evidence type="ECO:0000256" key="1">
    <source>
        <dbReference type="ARBA" id="ARBA00001946"/>
    </source>
</evidence>
<dbReference type="Pfam" id="PF01397">
    <property type="entry name" value="Terpene_synth"/>
    <property type="match status" value="2"/>
</dbReference>
<dbReference type="FunFam" id="1.50.10.130:FF:000001">
    <property type="entry name" value="Isoprene synthase, chloroplastic"/>
    <property type="match status" value="1"/>
</dbReference>
<proteinExistence type="predicted"/>
<dbReference type="InterPro" id="IPR034741">
    <property type="entry name" value="Terpene_cyclase-like_1_C"/>
</dbReference>
<dbReference type="InterPro" id="IPR050148">
    <property type="entry name" value="Terpene_synthase-like"/>
</dbReference>
<keyword evidence="3" id="KW-0460">Magnesium</keyword>
<evidence type="ECO:0000256" key="3">
    <source>
        <dbReference type="ARBA" id="ARBA00022842"/>
    </source>
</evidence>
<feature type="domain" description="Terpene synthase N-terminal" evidence="6">
    <location>
        <begin position="54"/>
        <end position="144"/>
    </location>
</feature>
<evidence type="ECO:0000256" key="2">
    <source>
        <dbReference type="ARBA" id="ARBA00022723"/>
    </source>
</evidence>
<dbReference type="GO" id="GO:0016102">
    <property type="term" value="P:diterpenoid biosynthetic process"/>
    <property type="evidence" value="ECO:0007669"/>
    <property type="project" value="InterPro"/>
</dbReference>
<dbReference type="InterPro" id="IPR008949">
    <property type="entry name" value="Isoprenoid_synthase_dom_sf"/>
</dbReference>
<evidence type="ECO:0000259" key="7">
    <source>
        <dbReference type="Pfam" id="PF03936"/>
    </source>
</evidence>
<dbReference type="Gene3D" id="1.10.600.10">
    <property type="entry name" value="Farnesyl Diphosphate Synthase"/>
    <property type="match status" value="1"/>
</dbReference>
<comment type="function">
    <text evidence="5">Involved in sesquiterpene lactone biosynthesis. Produces exclusively (+)-germacrene A.</text>
</comment>
<dbReference type="CDD" id="cd00684">
    <property type="entry name" value="Terpene_cyclase_plant_C1"/>
    <property type="match status" value="1"/>
</dbReference>
<dbReference type="PANTHER" id="PTHR31225:SF9">
    <property type="entry name" value="TERPENE SYNTHASE 10"/>
    <property type="match status" value="1"/>
</dbReference>
<dbReference type="InterPro" id="IPR005630">
    <property type="entry name" value="Terpene_synthase_metal-bd"/>
</dbReference>
<evidence type="ECO:0000313" key="8">
    <source>
        <dbReference type="EMBL" id="KAJ0190522.1"/>
    </source>
</evidence>
<protein>
    <submittedName>
        <fullName evidence="8">Uncharacterized protein</fullName>
    </submittedName>
</protein>
<dbReference type="PANTHER" id="PTHR31225">
    <property type="entry name" value="OS04G0344100 PROTEIN-RELATED"/>
    <property type="match status" value="1"/>
</dbReference>
<evidence type="ECO:0000256" key="5">
    <source>
        <dbReference type="ARBA" id="ARBA00054370"/>
    </source>
</evidence>
<dbReference type="Gene3D" id="1.50.10.130">
    <property type="entry name" value="Terpene synthase, N-terminal domain"/>
    <property type="match status" value="2"/>
</dbReference>
<evidence type="ECO:0000256" key="4">
    <source>
        <dbReference type="ARBA" id="ARBA00052489"/>
    </source>
</evidence>
<comment type="cofactor">
    <cofactor evidence="1">
        <name>Mg(2+)</name>
        <dbReference type="ChEBI" id="CHEBI:18420"/>
    </cofactor>
</comment>
<gene>
    <name evidence="8" type="ORF">LSAT_V11C800446430</name>
</gene>
<dbReference type="GO" id="GO:0010333">
    <property type="term" value="F:terpene synthase activity"/>
    <property type="evidence" value="ECO:0000318"/>
    <property type="project" value="GO_Central"/>
</dbReference>
<dbReference type="SFLD" id="SFLDG01014">
    <property type="entry name" value="Terpene_Cyclase_Like_1_N-term"/>
    <property type="match status" value="1"/>
</dbReference>
<evidence type="ECO:0000259" key="6">
    <source>
        <dbReference type="Pfam" id="PF01397"/>
    </source>
</evidence>
<sequence>MALVHLFSNSIFLYKKSYAKSRGFNICKTLYSSQSPSKAITTAQSLVRRSANYKGNDYTSRADTLIDAVKSMIWKVSHSLSTLELIDDLHRLGIAYHFVDDISHLLDMIYHNYYQTQDKWNRMDLNLKALGFRLMRQHGYHIPQATQLWALALIIRTSFSMALVRFFTMSSFFYKDSYAKSGGFKICKPLYSSESTPTAITTAQSLVRRSANYKVSLWSFDHIQSLSTKYKGNDYTSRVDTLIAAVKSMIRKVGHPLSTLELIDDLQRLGIAYHFVDDISYLLEMIYHDYYETQDKWDRIDLNLKALGFRLMRQHGYLVPQDIFRNFTDTTRNLKPHLYNDMMSMLNLYEASYHSFENEGILDDLRHFTAKYLKENIEQINENLSSLVTHALELPLHWRVPRVEAKWFILEYENKSGMNPTLLLELAKLDFNIVQGMHLEDLQHSSRWWRSTSWDKNLSFARDRLVENFLWTVGVNYLPRFSTERKILLKVNAIITTIDDIYDVYGSLDELEQFTYVVERWDINLVGKLPQYMKICFIGFYNSINEITYKMLTKTGFMILPYLKKEWADLCKAYLVEARWHHNGHTPTLEEYLDNACVSIAAPVILMHLNFLTSIASKEEILQGIKRAKNIVRYSSLILRLANDLGTSSDEIARGDNPKSIQCYMHETGATETEARKYIQKLIMETWKKLNKERTGANSQFLREFNDGATNLARMAQFMYGDGDRHGRPELTRPHVVSLLFNPIQ</sequence>
<reference evidence="8 9" key="1">
    <citation type="journal article" date="2017" name="Nat. Commun.">
        <title>Genome assembly with in vitro proximity ligation data and whole-genome triplication in lettuce.</title>
        <authorList>
            <person name="Reyes-Chin-Wo S."/>
            <person name="Wang Z."/>
            <person name="Yang X."/>
            <person name="Kozik A."/>
            <person name="Arikit S."/>
            <person name="Song C."/>
            <person name="Xia L."/>
            <person name="Froenicke L."/>
            <person name="Lavelle D.O."/>
            <person name="Truco M.J."/>
            <person name="Xia R."/>
            <person name="Zhu S."/>
            <person name="Xu C."/>
            <person name="Xu H."/>
            <person name="Xu X."/>
            <person name="Cox K."/>
            <person name="Korf I."/>
            <person name="Meyers B.C."/>
            <person name="Michelmore R.W."/>
        </authorList>
    </citation>
    <scope>NUCLEOTIDE SEQUENCE [LARGE SCALE GENOMIC DNA]</scope>
    <source>
        <strain evidence="9">cv. Salinas</strain>
        <tissue evidence="8">Seedlings</tissue>
    </source>
</reference>
<dbReference type="InterPro" id="IPR008930">
    <property type="entry name" value="Terpenoid_cyclase/PrenylTrfase"/>
</dbReference>
<dbReference type="GO" id="GO:0034005">
    <property type="term" value="F:germacrene-A synthase activity"/>
    <property type="evidence" value="ECO:0007669"/>
    <property type="project" value="UniProtKB-EC"/>
</dbReference>
<feature type="domain" description="Terpene synthase N-terminal" evidence="6">
    <location>
        <begin position="218"/>
        <end position="392"/>
    </location>
</feature>
<feature type="domain" description="Terpene synthase metal-binding" evidence="7">
    <location>
        <begin position="454"/>
        <end position="689"/>
    </location>
</feature>
<name>A0A9R1UMR4_LACSA</name>
<dbReference type="InterPro" id="IPR044814">
    <property type="entry name" value="Terpene_cyclase_plant_C1"/>
</dbReference>
<accession>A0A9R1UMR4</accession>
<keyword evidence="9" id="KW-1185">Reference proteome</keyword>
<dbReference type="EMBL" id="NBSK02000008">
    <property type="protein sequence ID" value="KAJ0190522.1"/>
    <property type="molecule type" value="Genomic_DNA"/>
</dbReference>
<dbReference type="GO" id="GO:0000287">
    <property type="term" value="F:magnesium ion binding"/>
    <property type="evidence" value="ECO:0007669"/>
    <property type="project" value="InterPro"/>
</dbReference>
<dbReference type="SFLD" id="SFLDG01019">
    <property type="entry name" value="Terpene_Cyclase_Like_1_C_Termi"/>
    <property type="match status" value="1"/>
</dbReference>
<dbReference type="InterPro" id="IPR001906">
    <property type="entry name" value="Terpene_synth_N"/>
</dbReference>
<dbReference type="AlphaFoldDB" id="A0A9R1UMR4"/>
<keyword evidence="2" id="KW-0479">Metal-binding</keyword>
<dbReference type="SUPFAM" id="SSF48239">
    <property type="entry name" value="Terpenoid cyclases/Protein prenyltransferases"/>
    <property type="match status" value="2"/>
</dbReference>
<comment type="caution">
    <text evidence="8">The sequence shown here is derived from an EMBL/GenBank/DDBJ whole genome shotgun (WGS) entry which is preliminary data.</text>
</comment>